<organism evidence="9 10">
    <name type="scientific">Priestia taiwanensis</name>
    <dbReference type="NCBI Taxonomy" id="1347902"/>
    <lineage>
        <taxon>Bacteria</taxon>
        <taxon>Bacillati</taxon>
        <taxon>Bacillota</taxon>
        <taxon>Bacilli</taxon>
        <taxon>Bacillales</taxon>
        <taxon>Bacillaceae</taxon>
        <taxon>Priestia</taxon>
    </lineage>
</organism>
<dbReference type="GO" id="GO:0009847">
    <property type="term" value="P:spore germination"/>
    <property type="evidence" value="ECO:0007669"/>
    <property type="project" value="InterPro"/>
</dbReference>
<dbReference type="InterPro" id="IPR004761">
    <property type="entry name" value="Spore_GerAB"/>
</dbReference>
<evidence type="ECO:0000256" key="6">
    <source>
        <dbReference type="ARBA" id="ARBA00022989"/>
    </source>
</evidence>
<keyword evidence="7 8" id="KW-0472">Membrane</keyword>
<name>A0A917AV96_9BACI</name>
<evidence type="ECO:0000256" key="2">
    <source>
        <dbReference type="ARBA" id="ARBA00007998"/>
    </source>
</evidence>
<evidence type="ECO:0000256" key="8">
    <source>
        <dbReference type="SAM" id="Phobius"/>
    </source>
</evidence>
<evidence type="ECO:0000256" key="3">
    <source>
        <dbReference type="ARBA" id="ARBA00022448"/>
    </source>
</evidence>
<dbReference type="Proteomes" id="UP000605259">
    <property type="component" value="Unassembled WGS sequence"/>
</dbReference>
<evidence type="ECO:0000313" key="9">
    <source>
        <dbReference type="EMBL" id="GGE78055.1"/>
    </source>
</evidence>
<dbReference type="PANTHER" id="PTHR34975">
    <property type="entry name" value="SPORE GERMINATION PROTEIN A2"/>
    <property type="match status" value="1"/>
</dbReference>
<comment type="caution">
    <text evidence="9">The sequence shown here is derived from an EMBL/GenBank/DDBJ whole genome shotgun (WGS) entry which is preliminary data.</text>
</comment>
<dbReference type="Gene3D" id="1.20.1740.10">
    <property type="entry name" value="Amino acid/polyamine transporter I"/>
    <property type="match status" value="1"/>
</dbReference>
<feature type="transmembrane region" description="Helical" evidence="8">
    <location>
        <begin position="305"/>
        <end position="323"/>
    </location>
</feature>
<gene>
    <name evidence="9" type="primary">gerHB</name>
    <name evidence="9" type="ORF">GCM10007140_29620</name>
</gene>
<dbReference type="AlphaFoldDB" id="A0A917AV96"/>
<keyword evidence="6 8" id="KW-1133">Transmembrane helix</keyword>
<proteinExistence type="inferred from homology"/>
<dbReference type="RefSeq" id="WP_188389240.1">
    <property type="nucleotide sequence ID" value="NZ_BMFK01000002.1"/>
</dbReference>
<feature type="transmembrane region" description="Helical" evidence="8">
    <location>
        <begin position="12"/>
        <end position="33"/>
    </location>
</feature>
<feature type="transmembrane region" description="Helical" evidence="8">
    <location>
        <begin position="85"/>
        <end position="110"/>
    </location>
</feature>
<dbReference type="PANTHER" id="PTHR34975:SF2">
    <property type="entry name" value="SPORE GERMINATION PROTEIN A2"/>
    <property type="match status" value="1"/>
</dbReference>
<protein>
    <submittedName>
        <fullName evidence="9">Germination protein GerHB</fullName>
    </submittedName>
</protein>
<feature type="transmembrane region" description="Helical" evidence="8">
    <location>
        <begin position="222"/>
        <end position="242"/>
    </location>
</feature>
<feature type="transmembrane region" description="Helical" evidence="8">
    <location>
        <begin position="271"/>
        <end position="293"/>
    </location>
</feature>
<feature type="transmembrane region" description="Helical" evidence="8">
    <location>
        <begin position="45"/>
        <end position="64"/>
    </location>
</feature>
<keyword evidence="3" id="KW-0813">Transport</keyword>
<feature type="transmembrane region" description="Helical" evidence="8">
    <location>
        <begin position="193"/>
        <end position="210"/>
    </location>
</feature>
<evidence type="ECO:0000313" key="10">
    <source>
        <dbReference type="Proteomes" id="UP000605259"/>
    </source>
</evidence>
<feature type="transmembrane region" description="Helical" evidence="8">
    <location>
        <begin position="116"/>
        <end position="138"/>
    </location>
</feature>
<accession>A0A917AV96</accession>
<dbReference type="Pfam" id="PF03845">
    <property type="entry name" value="Spore_permease"/>
    <property type="match status" value="1"/>
</dbReference>
<comment type="subcellular location">
    <subcellularLocation>
        <location evidence="1">Membrane</location>
        <topology evidence="1">Multi-pass membrane protein</topology>
    </subcellularLocation>
</comment>
<sequence>MHELTVKENQKISATVTFCLVHTAQFGVGVLGYSRIVAKSAGYDGWISVIFAGICIHLIMWVIYKLLKTGQGNIIHIHHDLFGKWIGGLFNVFFIVYFFLGSVSILRTYIEIIQVWMFPGLPTWSLSIVLLLLCYYMIASGFRVITGIACISILMLIIVMVVLLFPLKYAHISNLLPVFNHSISDLLLAAKDSTYTMLGFETILMFYPFIQNAEKSQKYAQYGIAFSNVLFVTNILATFVFFSEEQLSQSIWSQLAMTSVISLPVIERLEYIVISLYAAIVLSSVVITLWAANRGIREVFGLKQKYSLWLLVILAFGLCQVLNERHLINKSISFLSNTYLLVVFGYIPILTLLYVWYKKRRARA</sequence>
<dbReference type="GO" id="GO:0016020">
    <property type="term" value="C:membrane"/>
    <property type="evidence" value="ECO:0007669"/>
    <property type="project" value="UniProtKB-SubCell"/>
</dbReference>
<evidence type="ECO:0000256" key="5">
    <source>
        <dbReference type="ARBA" id="ARBA00022692"/>
    </source>
</evidence>
<reference evidence="9" key="2">
    <citation type="submission" date="2020-09" db="EMBL/GenBank/DDBJ databases">
        <authorList>
            <person name="Sun Q."/>
            <person name="Zhou Y."/>
        </authorList>
    </citation>
    <scope>NUCLEOTIDE SEQUENCE</scope>
    <source>
        <strain evidence="9">CGMCC 1.12698</strain>
    </source>
</reference>
<evidence type="ECO:0000256" key="7">
    <source>
        <dbReference type="ARBA" id="ARBA00023136"/>
    </source>
</evidence>
<feature type="transmembrane region" description="Helical" evidence="8">
    <location>
        <begin position="338"/>
        <end position="357"/>
    </location>
</feature>
<evidence type="ECO:0000256" key="4">
    <source>
        <dbReference type="ARBA" id="ARBA00022544"/>
    </source>
</evidence>
<dbReference type="NCBIfam" id="TIGR00912">
    <property type="entry name" value="2A0309"/>
    <property type="match status" value="1"/>
</dbReference>
<keyword evidence="10" id="KW-1185">Reference proteome</keyword>
<comment type="similarity">
    <text evidence="2">Belongs to the amino acid-polyamine-organocation (APC) superfamily. Spore germination protein (SGP) (TC 2.A.3.9) family.</text>
</comment>
<feature type="transmembrane region" description="Helical" evidence="8">
    <location>
        <begin position="145"/>
        <end position="167"/>
    </location>
</feature>
<reference evidence="9" key="1">
    <citation type="journal article" date="2014" name="Int. J. Syst. Evol. Microbiol.">
        <title>Complete genome sequence of Corynebacterium casei LMG S-19264T (=DSM 44701T), isolated from a smear-ripened cheese.</title>
        <authorList>
            <consortium name="US DOE Joint Genome Institute (JGI-PGF)"/>
            <person name="Walter F."/>
            <person name="Albersmeier A."/>
            <person name="Kalinowski J."/>
            <person name="Ruckert C."/>
        </authorList>
    </citation>
    <scope>NUCLEOTIDE SEQUENCE</scope>
    <source>
        <strain evidence="9">CGMCC 1.12698</strain>
    </source>
</reference>
<keyword evidence="4" id="KW-0309">Germination</keyword>
<dbReference type="EMBL" id="BMFK01000002">
    <property type="protein sequence ID" value="GGE78055.1"/>
    <property type="molecule type" value="Genomic_DNA"/>
</dbReference>
<keyword evidence="5 8" id="KW-0812">Transmembrane</keyword>
<evidence type="ECO:0000256" key="1">
    <source>
        <dbReference type="ARBA" id="ARBA00004141"/>
    </source>
</evidence>